<protein>
    <submittedName>
        <fullName evidence="1">Uncharacterized protein</fullName>
    </submittedName>
</protein>
<name>A0ABQ8ZAG5_9EUKA</name>
<proteinExistence type="predicted"/>
<dbReference type="EMBL" id="JAOAOG010000028">
    <property type="protein sequence ID" value="KAJ6253839.1"/>
    <property type="molecule type" value="Genomic_DNA"/>
</dbReference>
<comment type="caution">
    <text evidence="1">The sequence shown here is derived from an EMBL/GenBank/DDBJ whole genome shotgun (WGS) entry which is preliminary data.</text>
</comment>
<keyword evidence="2" id="KW-1185">Reference proteome</keyword>
<organism evidence="1 2">
    <name type="scientific">Anaeramoeba flamelloides</name>
    <dbReference type="NCBI Taxonomy" id="1746091"/>
    <lineage>
        <taxon>Eukaryota</taxon>
        <taxon>Metamonada</taxon>
        <taxon>Anaeramoebidae</taxon>
        <taxon>Anaeramoeba</taxon>
    </lineage>
</organism>
<dbReference type="Proteomes" id="UP001150062">
    <property type="component" value="Unassembled WGS sequence"/>
</dbReference>
<gene>
    <name evidence="1" type="ORF">M0813_13256</name>
</gene>
<sequence>MSYLPKSTNEFSSKRRRIKISLLSSNIYEENFDQNDDTFRRNRKREAFKTINKIEEENQQQQNIPFNTLQSKKSTTHQNIQLKLPICGLELFRKQNFGFANPTNHPHTKGGVNSQNLKNSFISQEKFIVLSSIEVDLHF</sequence>
<evidence type="ECO:0000313" key="2">
    <source>
        <dbReference type="Proteomes" id="UP001150062"/>
    </source>
</evidence>
<reference evidence="1" key="1">
    <citation type="submission" date="2022-08" db="EMBL/GenBank/DDBJ databases">
        <title>Novel sulfate-reducing endosymbionts in the free-living metamonad Anaeramoeba.</title>
        <authorList>
            <person name="Jerlstrom-Hultqvist J."/>
            <person name="Cepicka I."/>
            <person name="Gallot-Lavallee L."/>
            <person name="Salas-Leiva D."/>
            <person name="Curtis B.A."/>
            <person name="Zahonova K."/>
            <person name="Pipaliya S."/>
            <person name="Dacks J."/>
            <person name="Roger A.J."/>
        </authorList>
    </citation>
    <scope>NUCLEOTIDE SEQUENCE</scope>
    <source>
        <strain evidence="1">Schooner1</strain>
    </source>
</reference>
<accession>A0ABQ8ZAG5</accession>
<evidence type="ECO:0000313" key="1">
    <source>
        <dbReference type="EMBL" id="KAJ6253839.1"/>
    </source>
</evidence>